<dbReference type="GO" id="GO:0009117">
    <property type="term" value="P:nucleotide metabolic process"/>
    <property type="evidence" value="ECO:0007669"/>
    <property type="project" value="InterPro"/>
</dbReference>
<sequence>MLSARVGGDKFPPVTLGIGKSIVLVIDGLGVGEQPDAYLYGPRGANTLSHIGELKPKLEIPNLARLGLANLTYVKGWPRDEETLGFFGKITQRNEGNDSIGGHRELLGTYQEDKYLTYPKGVPEDIMQQLMQASGRTFLGNSNDVQQGFLTKYGETHLDTGSPILLVTDDSLVHIYVHNEKFQPDEFYLLGHTAWEVLSAHGLGRLHVHYFGGDVAGFVVDESAPVAMFHSPPRAPTLATTLYDAGIPVYALGKVSEMIEGAAMSETYGVKNNAECLELLNQVIRDAPTNKAKQSFVLATLPDLDGLYGHNRDSLGYADALESLDLQIPRLMRAMENEDMLYIVSDHGNDPTFEGTSHTREYVPLMVYSRMFRPRRQANLGIRASLADVAETIADSYDLNVRFAATSFWENMISQL</sequence>
<evidence type="ECO:0000256" key="2">
    <source>
        <dbReference type="ARBA" id="ARBA00022723"/>
    </source>
</evidence>
<evidence type="ECO:0000256" key="1">
    <source>
        <dbReference type="ARBA" id="ARBA00010373"/>
    </source>
</evidence>
<dbReference type="InterPro" id="IPR010045">
    <property type="entry name" value="DeoB"/>
</dbReference>
<dbReference type="GO" id="GO:0000287">
    <property type="term" value="F:magnesium ion binding"/>
    <property type="evidence" value="ECO:0007669"/>
    <property type="project" value="InterPro"/>
</dbReference>
<dbReference type="EMBL" id="CP002959">
    <property type="protein sequence ID" value="AFM12652.1"/>
    <property type="molecule type" value="Genomic_DNA"/>
</dbReference>
<dbReference type="Gene3D" id="3.40.720.10">
    <property type="entry name" value="Alkaline Phosphatase, subunit A"/>
    <property type="match status" value="1"/>
</dbReference>
<evidence type="ECO:0000313" key="6">
    <source>
        <dbReference type="Proteomes" id="UP000006048"/>
    </source>
</evidence>
<dbReference type="Proteomes" id="UP000006048">
    <property type="component" value="Chromosome"/>
</dbReference>
<reference evidence="5 6" key="1">
    <citation type="submission" date="2012-06" db="EMBL/GenBank/DDBJ databases">
        <title>The complete chromosome of genome of Turneriella parva DSM 21527.</title>
        <authorList>
            <consortium name="US DOE Joint Genome Institute (JGI-PGF)"/>
            <person name="Lucas S."/>
            <person name="Han J."/>
            <person name="Lapidus A."/>
            <person name="Bruce D."/>
            <person name="Goodwin L."/>
            <person name="Pitluck S."/>
            <person name="Peters L."/>
            <person name="Kyrpides N."/>
            <person name="Mavromatis K."/>
            <person name="Ivanova N."/>
            <person name="Mikhailova N."/>
            <person name="Chertkov O."/>
            <person name="Detter J.C."/>
            <person name="Tapia R."/>
            <person name="Han C."/>
            <person name="Land M."/>
            <person name="Hauser L."/>
            <person name="Markowitz V."/>
            <person name="Cheng J.-F."/>
            <person name="Hugenholtz P."/>
            <person name="Woyke T."/>
            <person name="Wu D."/>
            <person name="Gronow S."/>
            <person name="Wellnitz S."/>
            <person name="Brambilla E."/>
            <person name="Klenk H.-P."/>
            <person name="Eisen J.A."/>
        </authorList>
    </citation>
    <scope>NUCLEOTIDE SEQUENCE [LARGE SCALE GENOMIC DNA]</scope>
    <source>
        <strain evidence="6">ATCC BAA-1111 / DSM 21527 / NCTC 11395 / H</strain>
    </source>
</reference>
<dbReference type="Pfam" id="PF01676">
    <property type="entry name" value="Metalloenzyme"/>
    <property type="match status" value="1"/>
</dbReference>
<keyword evidence="2" id="KW-0479">Metal-binding</keyword>
<dbReference type="InterPro" id="IPR006124">
    <property type="entry name" value="Metalloenzyme"/>
</dbReference>
<dbReference type="HOGENOM" id="CLU_053861_0_0_12"/>
<feature type="domain" description="Metalloenzyme" evidence="4">
    <location>
        <begin position="240"/>
        <end position="398"/>
    </location>
</feature>
<dbReference type="CDD" id="cd16009">
    <property type="entry name" value="PPM"/>
    <property type="match status" value="1"/>
</dbReference>
<dbReference type="KEGG" id="tpx:Turpa_2006"/>
<dbReference type="PIRSF" id="PIRSF001491">
    <property type="entry name" value="Ppentomutase"/>
    <property type="match status" value="1"/>
</dbReference>
<keyword evidence="3" id="KW-0464">Manganese</keyword>
<dbReference type="GO" id="GO:0005829">
    <property type="term" value="C:cytosol"/>
    <property type="evidence" value="ECO:0007669"/>
    <property type="project" value="TreeGrafter"/>
</dbReference>
<dbReference type="InterPro" id="IPR024052">
    <property type="entry name" value="Phosphopentomutase_DeoB_cap_sf"/>
</dbReference>
<dbReference type="GO" id="GO:0043094">
    <property type="term" value="P:metabolic compound salvage"/>
    <property type="evidence" value="ECO:0007669"/>
    <property type="project" value="InterPro"/>
</dbReference>
<dbReference type="PANTHER" id="PTHR21110">
    <property type="entry name" value="PHOSPHOPENTOMUTASE"/>
    <property type="match status" value="1"/>
</dbReference>
<comment type="similarity">
    <text evidence="1">Belongs to the phosphopentomutase family.</text>
</comment>
<organism evidence="5 6">
    <name type="scientific">Turneriella parva (strain ATCC BAA-1111 / DSM 21527 / NCTC 11395 / H)</name>
    <name type="common">Leptospira parva</name>
    <dbReference type="NCBI Taxonomy" id="869212"/>
    <lineage>
        <taxon>Bacteria</taxon>
        <taxon>Pseudomonadati</taxon>
        <taxon>Spirochaetota</taxon>
        <taxon>Spirochaetia</taxon>
        <taxon>Leptospirales</taxon>
        <taxon>Leptospiraceae</taxon>
        <taxon>Turneriella</taxon>
    </lineage>
</organism>
<proteinExistence type="inferred from homology"/>
<accession>I4B5U5</accession>
<dbReference type="AlphaFoldDB" id="I4B5U5"/>
<dbReference type="Gene3D" id="3.30.70.1250">
    <property type="entry name" value="Phosphopentomutase"/>
    <property type="match status" value="1"/>
</dbReference>
<dbReference type="PATRIC" id="fig|869212.3.peg.2012"/>
<dbReference type="SUPFAM" id="SSF53649">
    <property type="entry name" value="Alkaline phosphatase-like"/>
    <property type="match status" value="1"/>
</dbReference>
<dbReference type="GO" id="GO:0008973">
    <property type="term" value="F:phosphopentomutase activity"/>
    <property type="evidence" value="ECO:0007669"/>
    <property type="project" value="InterPro"/>
</dbReference>
<evidence type="ECO:0000313" key="5">
    <source>
        <dbReference type="EMBL" id="AFM12652.1"/>
    </source>
</evidence>
<keyword evidence="6" id="KW-1185">Reference proteome</keyword>
<name>I4B5U5_TURPD</name>
<protein>
    <submittedName>
        <fullName evidence="5">Phosphopentomutase</fullName>
    </submittedName>
</protein>
<dbReference type="SUPFAM" id="SSF143856">
    <property type="entry name" value="DeoB insert domain-like"/>
    <property type="match status" value="1"/>
</dbReference>
<dbReference type="PANTHER" id="PTHR21110:SF0">
    <property type="entry name" value="PHOSPHOPENTOMUTASE"/>
    <property type="match status" value="1"/>
</dbReference>
<evidence type="ECO:0000256" key="3">
    <source>
        <dbReference type="ARBA" id="ARBA00023211"/>
    </source>
</evidence>
<gene>
    <name evidence="5" type="ordered locus">Turpa_2006</name>
</gene>
<evidence type="ECO:0000259" key="4">
    <source>
        <dbReference type="Pfam" id="PF01676"/>
    </source>
</evidence>
<dbReference type="InterPro" id="IPR017850">
    <property type="entry name" value="Alkaline_phosphatase_core_sf"/>
</dbReference>
<dbReference type="STRING" id="869212.Turpa_2006"/>
<dbReference type="NCBIfam" id="NF003766">
    <property type="entry name" value="PRK05362.1"/>
    <property type="match status" value="1"/>
</dbReference>